<evidence type="ECO:0000259" key="13">
    <source>
        <dbReference type="Pfam" id="PF00291"/>
    </source>
</evidence>
<dbReference type="PIRSF" id="PIRSF500824">
    <property type="entry name" value="TrpB_prok"/>
    <property type="match status" value="1"/>
</dbReference>
<dbReference type="Gene3D" id="3.40.50.1100">
    <property type="match status" value="2"/>
</dbReference>
<comment type="subunit">
    <text evidence="5 12">Tetramer of two alpha and two beta chains.</text>
</comment>
<comment type="cofactor">
    <cofactor evidence="1 12">
        <name>pyridoxal 5'-phosphate</name>
        <dbReference type="ChEBI" id="CHEBI:597326"/>
    </cofactor>
</comment>
<keyword evidence="7 12" id="KW-0822">Tryptophan biosynthesis</keyword>
<evidence type="ECO:0000256" key="9">
    <source>
        <dbReference type="ARBA" id="ARBA00023141"/>
    </source>
</evidence>
<keyword evidence="8 12" id="KW-0663">Pyridoxal phosphate</keyword>
<comment type="caution">
    <text evidence="14">The sequence shown here is derived from an EMBL/GenBank/DDBJ whole genome shotgun (WGS) entry which is preliminary data.</text>
</comment>
<accession>A0ABV0LQC3</accession>
<dbReference type="Proteomes" id="UP001440984">
    <property type="component" value="Unassembled WGS sequence"/>
</dbReference>
<comment type="function">
    <text evidence="2 12">The beta subunit is responsible for the synthesis of L-tryptophan from indole and L-serine.</text>
</comment>
<evidence type="ECO:0000256" key="11">
    <source>
        <dbReference type="ARBA" id="ARBA00049047"/>
    </source>
</evidence>
<proteinExistence type="inferred from homology"/>
<evidence type="ECO:0000313" key="14">
    <source>
        <dbReference type="EMBL" id="MEQ0564351.1"/>
    </source>
</evidence>
<feature type="domain" description="Tryptophan synthase beta chain-like PALP" evidence="13">
    <location>
        <begin position="77"/>
        <end position="415"/>
    </location>
</feature>
<evidence type="ECO:0000256" key="5">
    <source>
        <dbReference type="ARBA" id="ARBA00011270"/>
    </source>
</evidence>
<evidence type="ECO:0000256" key="7">
    <source>
        <dbReference type="ARBA" id="ARBA00022822"/>
    </source>
</evidence>
<keyword evidence="10 12" id="KW-0456">Lyase</keyword>
<dbReference type="InterPro" id="IPR023026">
    <property type="entry name" value="Trp_synth_beta/beta-like"/>
</dbReference>
<dbReference type="NCBIfam" id="TIGR01415">
    <property type="entry name" value="trpB_rel"/>
    <property type="match status" value="1"/>
</dbReference>
<evidence type="ECO:0000256" key="10">
    <source>
        <dbReference type="ARBA" id="ARBA00023239"/>
    </source>
</evidence>
<dbReference type="PANTHER" id="PTHR48077">
    <property type="entry name" value="TRYPTOPHAN SYNTHASE-RELATED"/>
    <property type="match status" value="1"/>
</dbReference>
<dbReference type="HAMAP" id="MF_00133">
    <property type="entry name" value="Trp_synth_beta"/>
    <property type="match status" value="1"/>
</dbReference>
<dbReference type="NCBIfam" id="NF009057">
    <property type="entry name" value="PRK12391.1"/>
    <property type="match status" value="1"/>
</dbReference>
<evidence type="ECO:0000256" key="1">
    <source>
        <dbReference type="ARBA" id="ARBA00001933"/>
    </source>
</evidence>
<protein>
    <recommendedName>
        <fullName evidence="12">Tryptophan synthase beta chain</fullName>
        <ecNumber evidence="12">4.2.1.20</ecNumber>
    </recommendedName>
</protein>
<dbReference type="EMBL" id="JBDZYD010000015">
    <property type="protein sequence ID" value="MEQ0564351.1"/>
    <property type="molecule type" value="Genomic_DNA"/>
</dbReference>
<feature type="modified residue" description="N6-(pyridoxal phosphate)lysine" evidence="12">
    <location>
        <position position="113"/>
    </location>
</feature>
<sequence>MAEKTKYVLDEADLPARWYNVVPDLPEPPPPPLHPGTREPVGPDDLAPLFPQALIAQEVTAERYVDIPEEVREVYRLWRPSPLFRARRLEKALGTPARIYYKYEGVSPVGSHKPNTAVPQAFYNAAEGVTRLTTETGAGQWGSALAFACAQFGLECEVWQVRASYDQKPYRKLMMETFGATVHPSPSGLTESGKAILAEHPDSTGSLGIAISEAVEQAAQDPNTRYALGSVLNHVLLHQTVIGEEALKQFELAGDTPDVLVGCTGGGSNFGGLAFPFLREKLAGRMNPVIRAVEPAACPSLTRGRYAYDFGDTAGLTPLLKMHTLGHGFIPDPIHAGGLRYHGMSPLISHIYELGLIEAVAIGQQECFAAGVRFARAEGIIPAPEPTHALAACIREALRCKETGEEKVILTALCGHAHLDLPAYGAYLAGDMVDDDLSDATLADSLATLP</sequence>
<organism evidence="14 15">
    <name type="scientific">Amycolatopsis melonis</name>
    <dbReference type="NCBI Taxonomy" id="3156488"/>
    <lineage>
        <taxon>Bacteria</taxon>
        <taxon>Bacillati</taxon>
        <taxon>Actinomycetota</taxon>
        <taxon>Actinomycetes</taxon>
        <taxon>Pseudonocardiales</taxon>
        <taxon>Pseudonocardiaceae</taxon>
        <taxon>Amycolatopsis</taxon>
    </lineage>
</organism>
<comment type="similarity">
    <text evidence="4 12">Belongs to the TrpB family.</text>
</comment>
<comment type="pathway">
    <text evidence="3 12">Amino-acid biosynthesis; L-tryptophan biosynthesis; L-tryptophan from chorismate: step 5/5.</text>
</comment>
<dbReference type="PROSITE" id="PS00168">
    <property type="entry name" value="TRP_SYNTHASE_BETA"/>
    <property type="match status" value="1"/>
</dbReference>
<evidence type="ECO:0000256" key="2">
    <source>
        <dbReference type="ARBA" id="ARBA00002786"/>
    </source>
</evidence>
<keyword evidence="9 12" id="KW-0057">Aromatic amino acid biosynthesis</keyword>
<dbReference type="Pfam" id="PF00291">
    <property type="entry name" value="PALP"/>
    <property type="match status" value="1"/>
</dbReference>
<dbReference type="PANTHER" id="PTHR48077:SF6">
    <property type="entry name" value="TRYPTOPHAN SYNTHASE"/>
    <property type="match status" value="1"/>
</dbReference>
<comment type="catalytic activity">
    <reaction evidence="11 12">
        <text>(1S,2R)-1-C-(indol-3-yl)glycerol 3-phosphate + L-serine = D-glyceraldehyde 3-phosphate + L-tryptophan + H2O</text>
        <dbReference type="Rhea" id="RHEA:10532"/>
        <dbReference type="ChEBI" id="CHEBI:15377"/>
        <dbReference type="ChEBI" id="CHEBI:33384"/>
        <dbReference type="ChEBI" id="CHEBI:57912"/>
        <dbReference type="ChEBI" id="CHEBI:58866"/>
        <dbReference type="ChEBI" id="CHEBI:59776"/>
        <dbReference type="EC" id="4.2.1.20"/>
    </reaction>
</comment>
<keyword evidence="15" id="KW-1185">Reference proteome</keyword>
<evidence type="ECO:0000256" key="3">
    <source>
        <dbReference type="ARBA" id="ARBA00004733"/>
    </source>
</evidence>
<evidence type="ECO:0000256" key="12">
    <source>
        <dbReference type="HAMAP-Rule" id="MF_00133"/>
    </source>
</evidence>
<dbReference type="PIRSF" id="PIRSF001413">
    <property type="entry name" value="Trp_syn_beta"/>
    <property type="match status" value="1"/>
</dbReference>
<dbReference type="RefSeq" id="WP_348955415.1">
    <property type="nucleotide sequence ID" value="NZ_JBDZYD010000015.1"/>
</dbReference>
<dbReference type="InterPro" id="IPR006653">
    <property type="entry name" value="Trp_synth_b_CS"/>
</dbReference>
<keyword evidence="6 12" id="KW-0028">Amino-acid biosynthesis</keyword>
<dbReference type="EC" id="4.2.1.20" evidence="12"/>
<dbReference type="InterPro" id="IPR006316">
    <property type="entry name" value="Trp_synth_b-like"/>
</dbReference>
<dbReference type="InterPro" id="IPR036052">
    <property type="entry name" value="TrpB-like_PALP_sf"/>
</dbReference>
<evidence type="ECO:0000256" key="8">
    <source>
        <dbReference type="ARBA" id="ARBA00022898"/>
    </source>
</evidence>
<reference evidence="14 15" key="1">
    <citation type="submission" date="2024-05" db="EMBL/GenBank/DDBJ databases">
        <authorList>
            <person name="Zhao H."/>
            <person name="Xu Y."/>
            <person name="Lin S."/>
            <person name="Spain J.C."/>
            <person name="Zhou N.-Y."/>
        </authorList>
    </citation>
    <scope>NUCLEOTIDE SEQUENCE [LARGE SCALE GENOMIC DNA]</scope>
    <source>
        <strain evidence="14 15">NEAU-NG30</strain>
    </source>
</reference>
<evidence type="ECO:0000256" key="6">
    <source>
        <dbReference type="ARBA" id="ARBA00022605"/>
    </source>
</evidence>
<evidence type="ECO:0000313" key="15">
    <source>
        <dbReference type="Proteomes" id="UP001440984"/>
    </source>
</evidence>
<dbReference type="InterPro" id="IPR006654">
    <property type="entry name" value="Trp_synth_beta"/>
</dbReference>
<gene>
    <name evidence="12" type="primary">trpB</name>
    <name evidence="14" type="ORF">ABJI51_35180</name>
</gene>
<dbReference type="SUPFAM" id="SSF53686">
    <property type="entry name" value="Tryptophan synthase beta subunit-like PLP-dependent enzymes"/>
    <property type="match status" value="1"/>
</dbReference>
<evidence type="ECO:0000256" key="4">
    <source>
        <dbReference type="ARBA" id="ARBA00009982"/>
    </source>
</evidence>
<dbReference type="InterPro" id="IPR001926">
    <property type="entry name" value="TrpB-like_PALP"/>
</dbReference>
<dbReference type="CDD" id="cd06446">
    <property type="entry name" value="Trp-synth_B"/>
    <property type="match status" value="1"/>
</dbReference>
<name>A0ABV0LQC3_9PSEU</name>